<evidence type="ECO:0000259" key="7">
    <source>
        <dbReference type="Pfam" id="PF08386"/>
    </source>
</evidence>
<keyword evidence="3" id="KW-0378">Hydrolase</keyword>
<dbReference type="InterPro" id="IPR029058">
    <property type="entry name" value="AB_hydrolase_fold"/>
</dbReference>
<feature type="signal peptide" evidence="5">
    <location>
        <begin position="1"/>
        <end position="27"/>
    </location>
</feature>
<feature type="domain" description="Peptidase S33 tripeptidyl aminopeptidase-like C-terminal" evidence="7">
    <location>
        <begin position="387"/>
        <end position="472"/>
    </location>
</feature>
<feature type="region of interest" description="Disordered" evidence="4">
    <location>
        <begin position="481"/>
        <end position="505"/>
    </location>
</feature>
<evidence type="ECO:0000259" key="6">
    <source>
        <dbReference type="Pfam" id="PF00561"/>
    </source>
</evidence>
<keyword evidence="9" id="KW-1185">Reference proteome</keyword>
<organism evidence="8 9">
    <name type="scientific">Kibdelosporangium phytohabitans</name>
    <dbReference type="NCBI Taxonomy" id="860235"/>
    <lineage>
        <taxon>Bacteria</taxon>
        <taxon>Bacillati</taxon>
        <taxon>Actinomycetota</taxon>
        <taxon>Actinomycetes</taxon>
        <taxon>Pseudonocardiales</taxon>
        <taxon>Pseudonocardiaceae</taxon>
        <taxon>Kibdelosporangium</taxon>
    </lineage>
</organism>
<evidence type="ECO:0000256" key="3">
    <source>
        <dbReference type="ARBA" id="ARBA00022801"/>
    </source>
</evidence>
<dbReference type="InterPro" id="IPR000073">
    <property type="entry name" value="AB_hydrolase_1"/>
</dbReference>
<dbReference type="GO" id="GO:0016787">
    <property type="term" value="F:hydrolase activity"/>
    <property type="evidence" value="ECO:0007669"/>
    <property type="project" value="UniProtKB-KW"/>
</dbReference>
<sequence length="505" mass="54867">MRPLTRAFGVTLASAALLGAVVTSAGADPDDSPVSTVDWKPCPDDAALDCGSLKLPIDYRRPGGATFDLALARRKAADPARRLGALLVDPGGPGGSGVDFVTSPRHADYFSEDVKARFDIVGFDPRGVARSQPVMCSAQLLTNPPTNRPATQAEFDALIEYNRALRVDCRRRSGPIADFAGNDSTIQDMDAIRRALGEKKINYYGISYGTLMGQQYAERYGDKVRAMVLDSNMDHSLGPWPIALTEARSAQSSFDEWVKWCGRSTSCALHGKDVRAFWHTLLAKADRGELPDGLTARDVIASAFGAFYGPAWQELSDYLVQLDGGVNSRPSSPAVKDEQVNDVFQAAFCADYAMPIHSFAEYKALEKVEDKLAPDMRGGVLGHSAIAGCFGLEESVTNPQRRLNIKNAPRIYMLNALYDPATPYEWAVNAHRQSKDTTELLTYEGWGHGVYGRSECTTAPIDQYLVSTKVPSVRRCEAVEPSAPTAHAARPLPVGPRPGVPGWLR</sequence>
<evidence type="ECO:0000256" key="4">
    <source>
        <dbReference type="SAM" id="MobiDB-lite"/>
    </source>
</evidence>
<evidence type="ECO:0000256" key="1">
    <source>
        <dbReference type="ARBA" id="ARBA00010088"/>
    </source>
</evidence>
<dbReference type="AlphaFoldDB" id="A0A0N9HW15"/>
<dbReference type="PANTHER" id="PTHR43248:SF29">
    <property type="entry name" value="TRIPEPTIDYL AMINOPEPTIDASE"/>
    <property type="match status" value="1"/>
</dbReference>
<dbReference type="Pfam" id="PF00561">
    <property type="entry name" value="Abhydrolase_1"/>
    <property type="match status" value="1"/>
</dbReference>
<keyword evidence="2 5" id="KW-0732">Signal</keyword>
<accession>A0A0N9HW15</accession>
<feature type="chain" id="PRO_5006035546" evidence="5">
    <location>
        <begin position="28"/>
        <end position="505"/>
    </location>
</feature>
<protein>
    <submittedName>
        <fullName evidence="8">Transporter</fullName>
    </submittedName>
</protein>
<reference evidence="8 9" key="1">
    <citation type="submission" date="2015-07" db="EMBL/GenBank/DDBJ databases">
        <title>Genome sequencing of Kibdelosporangium phytohabitans.</title>
        <authorList>
            <person name="Qin S."/>
            <person name="Xing K."/>
        </authorList>
    </citation>
    <scope>NUCLEOTIDE SEQUENCE [LARGE SCALE GENOMIC DNA]</scope>
    <source>
        <strain evidence="8 9">KLBMP1111</strain>
    </source>
</reference>
<evidence type="ECO:0000256" key="2">
    <source>
        <dbReference type="ARBA" id="ARBA00022729"/>
    </source>
</evidence>
<dbReference type="EMBL" id="CP012752">
    <property type="protein sequence ID" value="ALG07234.1"/>
    <property type="molecule type" value="Genomic_DNA"/>
</dbReference>
<name>A0A0N9HW15_9PSEU</name>
<feature type="domain" description="AB hydrolase-1" evidence="6">
    <location>
        <begin position="86"/>
        <end position="283"/>
    </location>
</feature>
<dbReference type="Gene3D" id="3.40.50.1820">
    <property type="entry name" value="alpha/beta hydrolase"/>
    <property type="match status" value="1"/>
</dbReference>
<dbReference type="PANTHER" id="PTHR43248">
    <property type="entry name" value="2-SUCCINYL-6-HYDROXY-2,4-CYCLOHEXADIENE-1-CARBOXYLATE SYNTHASE"/>
    <property type="match status" value="1"/>
</dbReference>
<dbReference type="Pfam" id="PF08386">
    <property type="entry name" value="Abhydrolase_4"/>
    <property type="match status" value="1"/>
</dbReference>
<dbReference type="KEGG" id="kphy:AOZ06_10150"/>
<evidence type="ECO:0000313" key="9">
    <source>
        <dbReference type="Proteomes" id="UP000063699"/>
    </source>
</evidence>
<dbReference type="Proteomes" id="UP000063699">
    <property type="component" value="Chromosome"/>
</dbReference>
<dbReference type="SUPFAM" id="SSF53474">
    <property type="entry name" value="alpha/beta-Hydrolases"/>
    <property type="match status" value="1"/>
</dbReference>
<dbReference type="InterPro" id="IPR051601">
    <property type="entry name" value="Serine_prot/Carboxylest_S33"/>
</dbReference>
<dbReference type="STRING" id="860235.AOZ06_10150"/>
<dbReference type="RefSeq" id="WP_054289203.1">
    <property type="nucleotide sequence ID" value="NZ_CP012752.1"/>
</dbReference>
<dbReference type="InterPro" id="IPR013595">
    <property type="entry name" value="Pept_S33_TAP-like_C"/>
</dbReference>
<evidence type="ECO:0000256" key="5">
    <source>
        <dbReference type="SAM" id="SignalP"/>
    </source>
</evidence>
<gene>
    <name evidence="8" type="ORF">AOZ06_10150</name>
</gene>
<evidence type="ECO:0000313" key="8">
    <source>
        <dbReference type="EMBL" id="ALG07234.1"/>
    </source>
</evidence>
<proteinExistence type="inferred from homology"/>
<comment type="similarity">
    <text evidence="1">Belongs to the peptidase S33 family.</text>
</comment>
<dbReference type="OrthoDB" id="4006962at2"/>